<keyword evidence="1" id="KW-1133">Transmembrane helix</keyword>
<dbReference type="OrthoDB" id="676730at2"/>
<evidence type="ECO:0000256" key="1">
    <source>
        <dbReference type="SAM" id="Phobius"/>
    </source>
</evidence>
<evidence type="ECO:0000313" key="3">
    <source>
        <dbReference type="Proteomes" id="UP000176050"/>
    </source>
</evidence>
<reference evidence="2 3" key="1">
    <citation type="submission" date="2016-10" db="EMBL/GenBank/DDBJ databases">
        <title>Lutibacter sp. LPB0138, isolated from marine gastropod.</title>
        <authorList>
            <person name="Kim E."/>
            <person name="Yi H."/>
        </authorList>
    </citation>
    <scope>NUCLEOTIDE SEQUENCE [LARGE SCALE GENOMIC DNA]</scope>
    <source>
        <strain evidence="2 3">LPB0138</strain>
    </source>
</reference>
<sequence length="155" mass="17576">MKNKKNIYFLVPAVLLIWGLIGYRVYKALNPSETRITSAQNIATFIPKKIEQSNSYEIQANYRDPFLGTITSKTNTKNTVNSTTNKILTSFPTIIYKGIVSPRTSRKSAAFFIQINGQQSMLNIGGIEHEVKLISGNKEEVVLQFKKQRKTFTIQ</sequence>
<accession>A0A1D8P887</accession>
<dbReference type="STRING" id="1850246.LPB138_08860"/>
<dbReference type="Proteomes" id="UP000176050">
    <property type="component" value="Chromosome"/>
</dbReference>
<evidence type="ECO:0008006" key="4">
    <source>
        <dbReference type="Google" id="ProtNLM"/>
    </source>
</evidence>
<gene>
    <name evidence="2" type="ORF">LPB138_08860</name>
</gene>
<name>A0A1D8P887_9FLAO</name>
<dbReference type="EMBL" id="CP017478">
    <property type="protein sequence ID" value="AOW20780.1"/>
    <property type="molecule type" value="Genomic_DNA"/>
</dbReference>
<organism evidence="2 3">
    <name type="scientific">Urechidicola croceus</name>
    <dbReference type="NCBI Taxonomy" id="1850246"/>
    <lineage>
        <taxon>Bacteria</taxon>
        <taxon>Pseudomonadati</taxon>
        <taxon>Bacteroidota</taxon>
        <taxon>Flavobacteriia</taxon>
        <taxon>Flavobacteriales</taxon>
        <taxon>Flavobacteriaceae</taxon>
        <taxon>Urechidicola</taxon>
    </lineage>
</organism>
<dbReference type="KEGG" id="lul:LPB138_08860"/>
<evidence type="ECO:0000313" key="2">
    <source>
        <dbReference type="EMBL" id="AOW20780.1"/>
    </source>
</evidence>
<dbReference type="AlphaFoldDB" id="A0A1D8P887"/>
<dbReference type="RefSeq" id="WP_070236944.1">
    <property type="nucleotide sequence ID" value="NZ_CP017478.1"/>
</dbReference>
<protein>
    <recommendedName>
        <fullName evidence="4">Type II secretion system protein GspC N-terminal domain-containing protein</fullName>
    </recommendedName>
</protein>
<keyword evidence="1" id="KW-0812">Transmembrane</keyword>
<proteinExistence type="predicted"/>
<keyword evidence="1" id="KW-0472">Membrane</keyword>
<feature type="transmembrane region" description="Helical" evidence="1">
    <location>
        <begin position="7"/>
        <end position="26"/>
    </location>
</feature>
<keyword evidence="3" id="KW-1185">Reference proteome</keyword>